<gene>
    <name evidence="2" type="ORF">ACH5RR_025885</name>
</gene>
<sequence length="215" mass="24374">MAAATNHHLCQSPEISPATLTWLSDSTNRCRRRVSMSKEQREQQLARRRMLYHKRVANNCTQQHNEANAHSESTMIRGTSRITTISHVLTVDQYSSTYEHESTSRAAKPHSTNLHGEQEEQQEETNMAQRTLRELAAPTLNQQPLCITYPDLDANVTFELKSGQIYLLPSFHGLPGEDPNKHLKEFHVGCTSMRPIHQGGRLAYQVKSIFVLAQG</sequence>
<accession>A0ABD2Z5X9</accession>
<proteinExistence type="predicted"/>
<feature type="region of interest" description="Disordered" evidence="1">
    <location>
        <begin position="96"/>
        <end position="128"/>
    </location>
</feature>
<protein>
    <submittedName>
        <fullName evidence="2">Uncharacterized protein</fullName>
    </submittedName>
</protein>
<reference evidence="2 3" key="1">
    <citation type="submission" date="2024-11" db="EMBL/GenBank/DDBJ databases">
        <title>A near-complete genome assembly of Cinchona calisaya.</title>
        <authorList>
            <person name="Lian D.C."/>
            <person name="Zhao X.W."/>
            <person name="Wei L."/>
        </authorList>
    </citation>
    <scope>NUCLEOTIDE SEQUENCE [LARGE SCALE GENOMIC DNA]</scope>
    <source>
        <tissue evidence="2">Nenye</tissue>
    </source>
</reference>
<dbReference type="AlphaFoldDB" id="A0ABD2Z5X9"/>
<evidence type="ECO:0000313" key="3">
    <source>
        <dbReference type="Proteomes" id="UP001630127"/>
    </source>
</evidence>
<name>A0ABD2Z5X9_9GENT</name>
<evidence type="ECO:0000256" key="1">
    <source>
        <dbReference type="SAM" id="MobiDB-lite"/>
    </source>
</evidence>
<dbReference type="Proteomes" id="UP001630127">
    <property type="component" value="Unassembled WGS sequence"/>
</dbReference>
<keyword evidence="3" id="KW-1185">Reference proteome</keyword>
<comment type="caution">
    <text evidence="2">The sequence shown here is derived from an EMBL/GenBank/DDBJ whole genome shotgun (WGS) entry which is preliminary data.</text>
</comment>
<dbReference type="EMBL" id="JBJUIK010000011">
    <property type="protein sequence ID" value="KAL3513168.1"/>
    <property type="molecule type" value="Genomic_DNA"/>
</dbReference>
<organism evidence="2 3">
    <name type="scientific">Cinchona calisaya</name>
    <dbReference type="NCBI Taxonomy" id="153742"/>
    <lineage>
        <taxon>Eukaryota</taxon>
        <taxon>Viridiplantae</taxon>
        <taxon>Streptophyta</taxon>
        <taxon>Embryophyta</taxon>
        <taxon>Tracheophyta</taxon>
        <taxon>Spermatophyta</taxon>
        <taxon>Magnoliopsida</taxon>
        <taxon>eudicotyledons</taxon>
        <taxon>Gunneridae</taxon>
        <taxon>Pentapetalae</taxon>
        <taxon>asterids</taxon>
        <taxon>lamiids</taxon>
        <taxon>Gentianales</taxon>
        <taxon>Rubiaceae</taxon>
        <taxon>Cinchonoideae</taxon>
        <taxon>Cinchoneae</taxon>
        <taxon>Cinchona</taxon>
    </lineage>
</organism>
<evidence type="ECO:0000313" key="2">
    <source>
        <dbReference type="EMBL" id="KAL3513168.1"/>
    </source>
</evidence>